<gene>
    <name evidence="1" type="ORF">CUREI_08470</name>
</gene>
<organism evidence="1 2">
    <name type="scientific">Corynebacterium ureicelerivorans</name>
    <dbReference type="NCBI Taxonomy" id="401472"/>
    <lineage>
        <taxon>Bacteria</taxon>
        <taxon>Bacillati</taxon>
        <taxon>Actinomycetota</taxon>
        <taxon>Actinomycetes</taxon>
        <taxon>Mycobacteriales</taxon>
        <taxon>Corynebacteriaceae</taxon>
        <taxon>Corynebacterium</taxon>
    </lineage>
</organism>
<dbReference type="HOGENOM" id="CLU_2914717_0_0_11"/>
<dbReference type="OrthoDB" id="4427603at2"/>
<dbReference type="AlphaFoldDB" id="A0A077HLW4"/>
<evidence type="ECO:0000313" key="1">
    <source>
        <dbReference type="EMBL" id="AIL97319.1"/>
    </source>
</evidence>
<dbReference type="Proteomes" id="UP000028939">
    <property type="component" value="Chromosome"/>
</dbReference>
<name>A0A077HLW4_9CORY</name>
<dbReference type="RefSeq" id="WP_038612606.1">
    <property type="nucleotide sequence ID" value="NZ_CP009215.1"/>
</dbReference>
<dbReference type="KEGG" id="cuv:CUREI_08470"/>
<accession>A0A077HLW4</accession>
<dbReference type="EMBL" id="CP009215">
    <property type="protein sequence ID" value="AIL97319.1"/>
    <property type="molecule type" value="Genomic_DNA"/>
</dbReference>
<reference evidence="1 2" key="1">
    <citation type="submission" date="2014-08" db="EMBL/GenBank/DDBJ databases">
        <title>Complete genome sequence of Corynebacterium ureicelerivorans DSM 45051, a lipophilic and urea-splitting isolate from a blood culture of a septicaemia patient.</title>
        <authorList>
            <person name="Tippelt A."/>
            <person name="Albersmeier A."/>
            <person name="Brinkrolf K."/>
            <person name="Ruckert C."/>
            <person name="Tauch A."/>
        </authorList>
    </citation>
    <scope>NUCLEOTIDE SEQUENCE [LARGE SCALE GENOMIC DNA]</scope>
    <source>
        <strain evidence="1 2">IMMIB RIV-2301</strain>
    </source>
</reference>
<evidence type="ECO:0000313" key="2">
    <source>
        <dbReference type="Proteomes" id="UP000028939"/>
    </source>
</evidence>
<protein>
    <submittedName>
        <fullName evidence="1">Uncharacterized protein</fullName>
    </submittedName>
</protein>
<proteinExistence type="predicted"/>
<sequence length="61" mass="7045">MFEQLTVDYLAERTDHASFDRGQKIDQQRVQVTEQTDDVVRATVTAPHECHVMLRLEGTDL</sequence>
<keyword evidence="2" id="KW-1185">Reference proteome</keyword>